<name>A0A1Q2YDG2_9ASCO</name>
<sequence length="214" mass="23283">MASTIVNSEDDESMEFNGFWKGAEEDDDDDDDDDAVSRLAFETTTSNAINKAMISRSSTTTSVILKAKEVAAAAVEVVDISVDQLDVVRVVTVSRPVCAALAAPKARKTPPASAEQSGSTRAKVEVAEVNRHVVRVRVRVVRGVSAIVWLLDKEIVHIFVEIRHGYVHVKRSVAGHACRRGVVVYIVWQAAPISSNLRPGSSRLFADNVPCCHF</sequence>
<evidence type="ECO:0000256" key="1">
    <source>
        <dbReference type="SAM" id="MobiDB-lite"/>
    </source>
</evidence>
<dbReference type="Proteomes" id="UP000186136">
    <property type="component" value="Unassembled WGS sequence"/>
</dbReference>
<comment type="caution">
    <text evidence="2">The sequence shown here is derived from an EMBL/GenBank/DDBJ whole genome shotgun (WGS) entry which is preliminary data.</text>
</comment>
<accession>A0A1Q2YDG2</accession>
<feature type="region of interest" description="Disordered" evidence="1">
    <location>
        <begin position="1"/>
        <end position="34"/>
    </location>
</feature>
<reference evidence="2 3" key="1">
    <citation type="submission" date="2016-08" db="EMBL/GenBank/DDBJ databases">
        <title>Whole genome shotgun sequence of Pichia membranifaciens KS47-1.</title>
        <authorList>
            <person name="Konishi M."/>
            <person name="Ishida M."/>
            <person name="Arakawa T."/>
            <person name="Kato Y."/>
            <person name="Horiuchi J."/>
        </authorList>
    </citation>
    <scope>NUCLEOTIDE SEQUENCE [LARGE SCALE GENOMIC DNA]</scope>
    <source>
        <strain evidence="2 3">KS47-1</strain>
    </source>
</reference>
<dbReference type="AlphaFoldDB" id="A0A1Q2YDG2"/>
<gene>
    <name evidence="2" type="ORF">PMKS-001047</name>
</gene>
<evidence type="ECO:0000313" key="3">
    <source>
        <dbReference type="Proteomes" id="UP000186136"/>
    </source>
</evidence>
<organism evidence="2 3">
    <name type="scientific">Pichia membranifaciens</name>
    <dbReference type="NCBI Taxonomy" id="4926"/>
    <lineage>
        <taxon>Eukaryota</taxon>
        <taxon>Fungi</taxon>
        <taxon>Dikarya</taxon>
        <taxon>Ascomycota</taxon>
        <taxon>Saccharomycotina</taxon>
        <taxon>Pichiomycetes</taxon>
        <taxon>Pichiales</taxon>
        <taxon>Pichiaceae</taxon>
        <taxon>Pichia</taxon>
    </lineage>
</organism>
<protein>
    <submittedName>
        <fullName evidence="2">Uncharacterized protein</fullName>
    </submittedName>
</protein>
<evidence type="ECO:0000313" key="2">
    <source>
        <dbReference type="EMBL" id="GAV27579.1"/>
    </source>
</evidence>
<feature type="compositionally biased region" description="Acidic residues" evidence="1">
    <location>
        <begin position="24"/>
        <end position="34"/>
    </location>
</feature>
<proteinExistence type="predicted"/>
<keyword evidence="3" id="KW-1185">Reference proteome</keyword>
<dbReference type="EMBL" id="BDGI01000041">
    <property type="protein sequence ID" value="GAV27579.1"/>
    <property type="molecule type" value="Genomic_DNA"/>
</dbReference>